<dbReference type="InterPro" id="IPR036390">
    <property type="entry name" value="WH_DNA-bd_sf"/>
</dbReference>
<dbReference type="InterPro" id="IPR036388">
    <property type="entry name" value="WH-like_DNA-bd_sf"/>
</dbReference>
<dbReference type="SUPFAM" id="SSF46785">
    <property type="entry name" value="Winged helix' DNA-binding domain"/>
    <property type="match status" value="1"/>
</dbReference>
<dbReference type="PANTHER" id="PTHR33164">
    <property type="entry name" value="TRANSCRIPTIONAL REGULATOR, MARR FAMILY"/>
    <property type="match status" value="1"/>
</dbReference>
<feature type="domain" description="HTH marR-type" evidence="1">
    <location>
        <begin position="14"/>
        <end position="138"/>
    </location>
</feature>
<dbReference type="AlphaFoldDB" id="A0A8J3B6J9"/>
<dbReference type="InterPro" id="IPR000835">
    <property type="entry name" value="HTH_MarR-typ"/>
</dbReference>
<name>A0A8J3B6J9_9ACTN</name>
<reference evidence="2" key="1">
    <citation type="journal article" date="2014" name="Int. J. Syst. Evol. Microbiol.">
        <title>Complete genome sequence of Corynebacterium casei LMG S-19264T (=DSM 44701T), isolated from a smear-ripened cheese.</title>
        <authorList>
            <consortium name="US DOE Joint Genome Institute (JGI-PGF)"/>
            <person name="Walter F."/>
            <person name="Albersmeier A."/>
            <person name="Kalinowski J."/>
            <person name="Ruckert C."/>
        </authorList>
    </citation>
    <scope>NUCLEOTIDE SEQUENCE</scope>
    <source>
        <strain evidence="2">JCM 3090</strain>
    </source>
</reference>
<sequence length="138" mass="14968">MSAESGRAPSPNRDAALDALVDHLVSLTNRARERASPRLTLLQAEALTLIENRPGLPVARLAELLGTGISSTSRLCDRLEAAGLIHRAPRPENRRVVALRVLADGQRLLRGIRDARREAARAALAAYREGGRVARRLA</sequence>
<protein>
    <recommendedName>
        <fullName evidence="1">HTH marR-type domain-containing protein</fullName>
    </recommendedName>
</protein>
<dbReference type="PANTHER" id="PTHR33164:SF99">
    <property type="entry name" value="MARR FAMILY REGULATORY PROTEIN"/>
    <property type="match status" value="1"/>
</dbReference>
<comment type="caution">
    <text evidence="2">The sequence shown here is derived from an EMBL/GenBank/DDBJ whole genome shotgun (WGS) entry which is preliminary data.</text>
</comment>
<evidence type="ECO:0000259" key="1">
    <source>
        <dbReference type="PROSITE" id="PS50995"/>
    </source>
</evidence>
<dbReference type="EMBL" id="BMQB01000001">
    <property type="protein sequence ID" value="GGJ74810.1"/>
    <property type="molecule type" value="Genomic_DNA"/>
</dbReference>
<dbReference type="GO" id="GO:0006950">
    <property type="term" value="P:response to stress"/>
    <property type="evidence" value="ECO:0007669"/>
    <property type="project" value="TreeGrafter"/>
</dbReference>
<accession>A0A8J3B6J9</accession>
<proteinExistence type="predicted"/>
<dbReference type="Proteomes" id="UP000649739">
    <property type="component" value="Unassembled WGS sequence"/>
</dbReference>
<dbReference type="GO" id="GO:0003700">
    <property type="term" value="F:DNA-binding transcription factor activity"/>
    <property type="evidence" value="ECO:0007669"/>
    <property type="project" value="InterPro"/>
</dbReference>
<dbReference type="InterPro" id="IPR039422">
    <property type="entry name" value="MarR/SlyA-like"/>
</dbReference>
<dbReference type="SMART" id="SM00347">
    <property type="entry name" value="HTH_MARR"/>
    <property type="match status" value="1"/>
</dbReference>
<dbReference type="PROSITE" id="PS50995">
    <property type="entry name" value="HTH_MARR_2"/>
    <property type="match status" value="1"/>
</dbReference>
<dbReference type="Gene3D" id="1.10.10.10">
    <property type="entry name" value="Winged helix-like DNA-binding domain superfamily/Winged helix DNA-binding domain"/>
    <property type="match status" value="1"/>
</dbReference>
<evidence type="ECO:0000313" key="3">
    <source>
        <dbReference type="Proteomes" id="UP000649739"/>
    </source>
</evidence>
<evidence type="ECO:0000313" key="2">
    <source>
        <dbReference type="EMBL" id="GGJ74810.1"/>
    </source>
</evidence>
<reference evidence="2" key="2">
    <citation type="submission" date="2020-09" db="EMBL/GenBank/DDBJ databases">
        <authorList>
            <person name="Sun Q."/>
            <person name="Ohkuma M."/>
        </authorList>
    </citation>
    <scope>NUCLEOTIDE SEQUENCE</scope>
    <source>
        <strain evidence="2">JCM 3090</strain>
    </source>
</reference>
<dbReference type="RefSeq" id="WP_189167989.1">
    <property type="nucleotide sequence ID" value="NZ_BMQB01000001.1"/>
</dbReference>
<dbReference type="Pfam" id="PF01047">
    <property type="entry name" value="MarR"/>
    <property type="match status" value="1"/>
</dbReference>
<organism evidence="2 3">
    <name type="scientific">Pilimelia anulata</name>
    <dbReference type="NCBI Taxonomy" id="53371"/>
    <lineage>
        <taxon>Bacteria</taxon>
        <taxon>Bacillati</taxon>
        <taxon>Actinomycetota</taxon>
        <taxon>Actinomycetes</taxon>
        <taxon>Micromonosporales</taxon>
        <taxon>Micromonosporaceae</taxon>
        <taxon>Pilimelia</taxon>
    </lineage>
</organism>
<gene>
    <name evidence="2" type="ORF">GCM10010123_00930</name>
</gene>
<keyword evidence="3" id="KW-1185">Reference proteome</keyword>